<dbReference type="Proteomes" id="UP000664795">
    <property type="component" value="Unassembled WGS sequence"/>
</dbReference>
<sequence>MIEQINELIDKVILMQDASMKDYPELMEEYQRHPVPANSDLTKVPTLLPNYYQAISPMLHERFKRFGTWTWGPLGNWLSLEDMENICRDWDKVKPENDYVSWLKAIAENWENDAIRLFRPERISVFAANRDSYERIYLMWFDSMEEPELWIEDSNGVGRFKDFSAFLQWLPVEDISTYEPHWILGYSK</sequence>
<reference evidence="1 2" key="1">
    <citation type="submission" date="2021-03" db="EMBL/GenBank/DDBJ databases">
        <title>Fibrella sp. HMF5036 genome sequencing and assembly.</title>
        <authorList>
            <person name="Kang H."/>
            <person name="Kim H."/>
            <person name="Bae S."/>
            <person name="Joh K."/>
        </authorList>
    </citation>
    <scope>NUCLEOTIDE SEQUENCE [LARGE SCALE GENOMIC DNA]</scope>
    <source>
        <strain evidence="1 2">HMF5036</strain>
    </source>
</reference>
<dbReference type="EMBL" id="JAFMYU010000006">
    <property type="protein sequence ID" value="MBO0931230.1"/>
    <property type="molecule type" value="Genomic_DNA"/>
</dbReference>
<proteinExistence type="predicted"/>
<gene>
    <name evidence="1" type="ORF">J2I48_09510</name>
</gene>
<comment type="caution">
    <text evidence="1">The sequence shown here is derived from an EMBL/GenBank/DDBJ whole genome shotgun (WGS) entry which is preliminary data.</text>
</comment>
<name>A0A939G6E5_9BACT</name>
<dbReference type="RefSeq" id="WP_207335199.1">
    <property type="nucleotide sequence ID" value="NZ_JAFMYU010000006.1"/>
</dbReference>
<dbReference type="AlphaFoldDB" id="A0A939G6E5"/>
<evidence type="ECO:0000313" key="1">
    <source>
        <dbReference type="EMBL" id="MBO0931230.1"/>
    </source>
</evidence>
<organism evidence="1 2">
    <name type="scientific">Fibrella aquatilis</name>
    <dbReference type="NCBI Taxonomy" id="2817059"/>
    <lineage>
        <taxon>Bacteria</taxon>
        <taxon>Pseudomonadati</taxon>
        <taxon>Bacteroidota</taxon>
        <taxon>Cytophagia</taxon>
        <taxon>Cytophagales</taxon>
        <taxon>Spirosomataceae</taxon>
        <taxon>Fibrella</taxon>
    </lineage>
</organism>
<keyword evidence="2" id="KW-1185">Reference proteome</keyword>
<protein>
    <submittedName>
        <fullName evidence="1">Uncharacterized protein</fullName>
    </submittedName>
</protein>
<evidence type="ECO:0000313" key="2">
    <source>
        <dbReference type="Proteomes" id="UP000664795"/>
    </source>
</evidence>
<accession>A0A939G6E5</accession>